<accession>A0ABV5G179</accession>
<keyword evidence="3" id="KW-1185">Reference proteome</keyword>
<organism evidence="2 3">
    <name type="scientific">Citricoccus parietis</name>
    <dbReference type="NCBI Taxonomy" id="592307"/>
    <lineage>
        <taxon>Bacteria</taxon>
        <taxon>Bacillati</taxon>
        <taxon>Actinomycetota</taxon>
        <taxon>Actinomycetes</taxon>
        <taxon>Micrococcales</taxon>
        <taxon>Micrococcaceae</taxon>
        <taxon>Citricoccus</taxon>
    </lineage>
</organism>
<feature type="region of interest" description="Disordered" evidence="1">
    <location>
        <begin position="1"/>
        <end position="66"/>
    </location>
</feature>
<comment type="caution">
    <text evidence="2">The sequence shown here is derived from an EMBL/GenBank/DDBJ whole genome shotgun (WGS) entry which is preliminary data.</text>
</comment>
<dbReference type="EMBL" id="JBHMFI010000001">
    <property type="protein sequence ID" value="MFB9072690.1"/>
    <property type="molecule type" value="Genomic_DNA"/>
</dbReference>
<feature type="compositionally biased region" description="Low complexity" evidence="1">
    <location>
        <begin position="56"/>
        <end position="66"/>
    </location>
</feature>
<evidence type="ECO:0000256" key="1">
    <source>
        <dbReference type="SAM" id="MobiDB-lite"/>
    </source>
</evidence>
<gene>
    <name evidence="2" type="ORF">ACFFX0_16390</name>
</gene>
<evidence type="ECO:0000313" key="3">
    <source>
        <dbReference type="Proteomes" id="UP001589575"/>
    </source>
</evidence>
<sequence length="66" mass="6697">MQDEVGRHPAGSPGGAIDVPPGPRHPGGRAGQVGEVHAATTGPGHHGDLWRRGRSRGPPGRDAQPA</sequence>
<dbReference type="Proteomes" id="UP001589575">
    <property type="component" value="Unassembled WGS sequence"/>
</dbReference>
<evidence type="ECO:0000313" key="2">
    <source>
        <dbReference type="EMBL" id="MFB9072690.1"/>
    </source>
</evidence>
<name>A0ABV5G179_9MICC</name>
<protein>
    <submittedName>
        <fullName evidence="2">Uncharacterized protein</fullName>
    </submittedName>
</protein>
<proteinExistence type="predicted"/>
<reference evidence="2 3" key="1">
    <citation type="submission" date="2024-09" db="EMBL/GenBank/DDBJ databases">
        <authorList>
            <person name="Sun Q."/>
            <person name="Mori K."/>
        </authorList>
    </citation>
    <scope>NUCLEOTIDE SEQUENCE [LARGE SCALE GENOMIC DNA]</scope>
    <source>
        <strain evidence="2 3">CCM 7609</strain>
    </source>
</reference>